<reference evidence="5" key="1">
    <citation type="submission" date="2016-12" db="EMBL/GenBank/DDBJ databases">
        <title>Draft Genome Sequences od Carboxydothermus pertinax and islandicus, Hydrogenogenic Carboxydotrophic Bacteria.</title>
        <authorList>
            <person name="Fukuyama Y."/>
            <person name="Ohmae K."/>
            <person name="Yoneda Y."/>
            <person name="Yoshida T."/>
            <person name="Sako Y."/>
        </authorList>
    </citation>
    <scope>NUCLEOTIDE SEQUENCE [LARGE SCALE GENOMIC DNA]</scope>
    <source>
        <strain evidence="5">Ug1</strain>
    </source>
</reference>
<keyword evidence="5" id="KW-1185">Reference proteome</keyword>
<protein>
    <submittedName>
        <fullName evidence="4">ADP-ribose pyrophosphatase</fullName>
    </submittedName>
</protein>
<accession>A0A1L8CXR4</accession>
<comment type="cofactor">
    <cofactor evidence="1">
        <name>Mg(2+)</name>
        <dbReference type="ChEBI" id="CHEBI:18420"/>
    </cofactor>
</comment>
<sequence length="176" mass="20247">MEKTISSKCIFQGNILTLVKDEVLLENGKISNREVVFHPGAVTIIPVFGDKIIFVEQYRYPVRESLLELPAGKLEKNEAPELTAKRELFEETGFEAKTLKHLKTFYTTPGFSNEIMHLFLAFDLNKKNPRPDEDEIVKNVFVEIGKIEELLLTDKIKDAKTIIGLFWFLNFVNISR</sequence>
<gene>
    <name evidence="4" type="ORF">cpu_21590</name>
</gene>
<evidence type="ECO:0000256" key="2">
    <source>
        <dbReference type="ARBA" id="ARBA00022801"/>
    </source>
</evidence>
<evidence type="ECO:0000313" key="4">
    <source>
        <dbReference type="EMBL" id="GAV23649.1"/>
    </source>
</evidence>
<comment type="caution">
    <text evidence="4">The sequence shown here is derived from an EMBL/GenBank/DDBJ whole genome shotgun (WGS) entry which is preliminary data.</text>
</comment>
<evidence type="ECO:0000313" key="5">
    <source>
        <dbReference type="Proteomes" id="UP000187485"/>
    </source>
</evidence>
<dbReference type="GO" id="GO:0016787">
    <property type="term" value="F:hydrolase activity"/>
    <property type="evidence" value="ECO:0007669"/>
    <property type="project" value="UniProtKB-KW"/>
</dbReference>
<dbReference type="GO" id="GO:0005829">
    <property type="term" value="C:cytosol"/>
    <property type="evidence" value="ECO:0007669"/>
    <property type="project" value="TreeGrafter"/>
</dbReference>
<dbReference type="RefSeq" id="WP_075860042.1">
    <property type="nucleotide sequence ID" value="NZ_BDJK01000055.1"/>
</dbReference>
<dbReference type="SUPFAM" id="SSF55811">
    <property type="entry name" value="Nudix"/>
    <property type="match status" value="1"/>
</dbReference>
<dbReference type="PANTHER" id="PTHR11839">
    <property type="entry name" value="UDP/ADP-SUGAR PYROPHOSPHATASE"/>
    <property type="match status" value="1"/>
</dbReference>
<dbReference type="InterPro" id="IPR000086">
    <property type="entry name" value="NUDIX_hydrolase_dom"/>
</dbReference>
<dbReference type="InterPro" id="IPR015797">
    <property type="entry name" value="NUDIX_hydrolase-like_dom_sf"/>
</dbReference>
<dbReference type="EMBL" id="BDJK01000055">
    <property type="protein sequence ID" value="GAV23649.1"/>
    <property type="molecule type" value="Genomic_DNA"/>
</dbReference>
<name>A0A1L8CXR4_9THEO</name>
<feature type="domain" description="Nudix hydrolase" evidence="3">
    <location>
        <begin position="37"/>
        <end position="166"/>
    </location>
</feature>
<evidence type="ECO:0000259" key="3">
    <source>
        <dbReference type="PROSITE" id="PS51462"/>
    </source>
</evidence>
<dbReference type="STRING" id="870242.cpu_21590"/>
<dbReference type="InterPro" id="IPR020084">
    <property type="entry name" value="NUDIX_hydrolase_CS"/>
</dbReference>
<dbReference type="PANTHER" id="PTHR11839:SF18">
    <property type="entry name" value="NUDIX HYDROLASE DOMAIN-CONTAINING PROTEIN"/>
    <property type="match status" value="1"/>
</dbReference>
<evidence type="ECO:0000256" key="1">
    <source>
        <dbReference type="ARBA" id="ARBA00001946"/>
    </source>
</evidence>
<dbReference type="GO" id="GO:0019693">
    <property type="term" value="P:ribose phosphate metabolic process"/>
    <property type="evidence" value="ECO:0007669"/>
    <property type="project" value="TreeGrafter"/>
</dbReference>
<organism evidence="4 5">
    <name type="scientific">Carboxydothermus pertinax</name>
    <dbReference type="NCBI Taxonomy" id="870242"/>
    <lineage>
        <taxon>Bacteria</taxon>
        <taxon>Bacillati</taxon>
        <taxon>Bacillota</taxon>
        <taxon>Clostridia</taxon>
        <taxon>Thermoanaerobacterales</taxon>
        <taxon>Thermoanaerobacteraceae</taxon>
        <taxon>Carboxydothermus</taxon>
    </lineage>
</organism>
<dbReference type="GO" id="GO:0006753">
    <property type="term" value="P:nucleoside phosphate metabolic process"/>
    <property type="evidence" value="ECO:0007669"/>
    <property type="project" value="TreeGrafter"/>
</dbReference>
<dbReference type="OrthoDB" id="9806150at2"/>
<dbReference type="Proteomes" id="UP000187485">
    <property type="component" value="Unassembled WGS sequence"/>
</dbReference>
<dbReference type="Gene3D" id="3.90.79.10">
    <property type="entry name" value="Nucleoside Triphosphate Pyrophosphohydrolase"/>
    <property type="match status" value="1"/>
</dbReference>
<dbReference type="PROSITE" id="PS51462">
    <property type="entry name" value="NUDIX"/>
    <property type="match status" value="1"/>
</dbReference>
<dbReference type="PROSITE" id="PS00893">
    <property type="entry name" value="NUDIX_BOX"/>
    <property type="match status" value="1"/>
</dbReference>
<proteinExistence type="predicted"/>
<dbReference type="FunFam" id="3.90.79.10:FF:000024">
    <property type="entry name" value="ADP-ribose pyrophosphatase"/>
    <property type="match status" value="1"/>
</dbReference>
<dbReference type="AlphaFoldDB" id="A0A1L8CXR4"/>
<keyword evidence="2" id="KW-0378">Hydrolase</keyword>
<dbReference type="Pfam" id="PF00293">
    <property type="entry name" value="NUDIX"/>
    <property type="match status" value="1"/>
</dbReference>